<dbReference type="Pfam" id="PF06910">
    <property type="entry name" value="MEA1"/>
    <property type="match status" value="1"/>
</dbReference>
<evidence type="ECO:0000256" key="1">
    <source>
        <dbReference type="SAM" id="MobiDB-lite"/>
    </source>
</evidence>
<proteinExistence type="predicted"/>
<dbReference type="AlphaFoldDB" id="A0A0B1S377"/>
<accession>A0A0B1S377</accession>
<dbReference type="EMBL" id="KN610271">
    <property type="protein sequence ID" value="KHJ77937.1"/>
    <property type="molecule type" value="Genomic_DNA"/>
</dbReference>
<organism evidence="2 3">
    <name type="scientific">Oesophagostomum dentatum</name>
    <name type="common">Nodular worm</name>
    <dbReference type="NCBI Taxonomy" id="61180"/>
    <lineage>
        <taxon>Eukaryota</taxon>
        <taxon>Metazoa</taxon>
        <taxon>Ecdysozoa</taxon>
        <taxon>Nematoda</taxon>
        <taxon>Chromadorea</taxon>
        <taxon>Rhabditida</taxon>
        <taxon>Rhabditina</taxon>
        <taxon>Rhabditomorpha</taxon>
        <taxon>Strongyloidea</taxon>
        <taxon>Strongylidae</taxon>
        <taxon>Oesophagostomum</taxon>
    </lineage>
</organism>
<feature type="region of interest" description="Disordered" evidence="1">
    <location>
        <begin position="1"/>
        <end position="32"/>
    </location>
</feature>
<evidence type="ECO:0000313" key="2">
    <source>
        <dbReference type="EMBL" id="KHJ77937.1"/>
    </source>
</evidence>
<dbReference type="Proteomes" id="UP000053660">
    <property type="component" value="Unassembled WGS sequence"/>
</dbReference>
<sequence>MNGVGIVEAREGNNDDSDSFVSDNDSVADGDDAVMDPYAQYQALPMQVEEENEDDSEQNGCNDSVLADETLLASSLVSPPIRKEFEKLLQESASSKSTPEEVIPHQPVNISLDAEKIEAIRTAMSGFTLPPPPHMKNLDDQQLSAIIKEKLRSSRD</sequence>
<reference evidence="2 3" key="1">
    <citation type="submission" date="2014-03" db="EMBL/GenBank/DDBJ databases">
        <title>Draft genome of the hookworm Oesophagostomum dentatum.</title>
        <authorList>
            <person name="Mitreva M."/>
        </authorList>
    </citation>
    <scope>NUCLEOTIDE SEQUENCE [LARGE SCALE GENOMIC DNA]</scope>
    <source>
        <strain evidence="2 3">OD-Hann</strain>
    </source>
</reference>
<feature type="region of interest" description="Disordered" evidence="1">
    <location>
        <begin position="89"/>
        <end position="109"/>
    </location>
</feature>
<dbReference type="OrthoDB" id="5593200at2759"/>
<gene>
    <name evidence="2" type="ORF">OESDEN_22443</name>
</gene>
<protein>
    <submittedName>
        <fullName evidence="2">Uncharacterized protein</fullName>
    </submittedName>
</protein>
<name>A0A0B1S377_OESDE</name>
<keyword evidence="3" id="KW-1185">Reference proteome</keyword>
<evidence type="ECO:0000313" key="3">
    <source>
        <dbReference type="Proteomes" id="UP000053660"/>
    </source>
</evidence>